<dbReference type="AlphaFoldDB" id="A0A6N3GFP0"/>
<feature type="transmembrane region" description="Helical" evidence="1">
    <location>
        <begin position="142"/>
        <end position="168"/>
    </location>
</feature>
<evidence type="ECO:0000313" key="2">
    <source>
        <dbReference type="EMBL" id="VYU63478.1"/>
    </source>
</evidence>
<evidence type="ECO:0000256" key="1">
    <source>
        <dbReference type="SAM" id="Phobius"/>
    </source>
</evidence>
<protein>
    <recommendedName>
        <fullName evidence="3">Colicin immunity protein</fullName>
    </recommendedName>
</protein>
<feature type="transmembrane region" description="Helical" evidence="1">
    <location>
        <begin position="103"/>
        <end position="122"/>
    </location>
</feature>
<organism evidence="2">
    <name type="scientific">Klebsiella oxytoca</name>
    <dbReference type="NCBI Taxonomy" id="571"/>
    <lineage>
        <taxon>Bacteria</taxon>
        <taxon>Pseudomonadati</taxon>
        <taxon>Pseudomonadota</taxon>
        <taxon>Gammaproteobacteria</taxon>
        <taxon>Enterobacterales</taxon>
        <taxon>Enterobacteriaceae</taxon>
        <taxon>Klebsiella/Raoultella group</taxon>
        <taxon>Klebsiella</taxon>
    </lineage>
</organism>
<name>A0A6N3GFP0_KLEOX</name>
<feature type="transmembrane region" description="Helical" evidence="1">
    <location>
        <begin position="12"/>
        <end position="33"/>
    </location>
</feature>
<accession>A0A6N3GFP0</accession>
<proteinExistence type="predicted"/>
<dbReference type="EMBL" id="CACRTM010000032">
    <property type="protein sequence ID" value="VYU63478.1"/>
    <property type="molecule type" value="Genomic_DNA"/>
</dbReference>
<sequence>MDDNVQGKGLFKYSLISLLLGISPIILMFFIYFTNEESYIISCLFDIANGYQRDFSEQYLVVSTIASAYTKTAPFFVILMYIICWNKLDIKTIKLDLKRWFKLLPGMLLLTVGAYYLTYIGVENMSDSMYRTKRVIAGNECFLLIYYILLFLTNYFFIWLFFLYLYLLKGLPYFQKRR</sequence>
<feature type="transmembrane region" description="Helical" evidence="1">
    <location>
        <begin position="59"/>
        <end position="83"/>
    </location>
</feature>
<evidence type="ECO:0008006" key="3">
    <source>
        <dbReference type="Google" id="ProtNLM"/>
    </source>
</evidence>
<keyword evidence="1" id="KW-1133">Transmembrane helix</keyword>
<gene>
    <name evidence="2" type="ORF">KOLFYP65_04910</name>
</gene>
<reference evidence="2" key="1">
    <citation type="submission" date="2019-11" db="EMBL/GenBank/DDBJ databases">
        <authorList>
            <person name="Feng L."/>
        </authorList>
    </citation>
    <scope>NUCLEOTIDE SEQUENCE</scope>
    <source>
        <strain evidence="2">KOxytocaLFYP65</strain>
    </source>
</reference>
<keyword evidence="1" id="KW-0812">Transmembrane</keyword>
<keyword evidence="1" id="KW-0472">Membrane</keyword>